<evidence type="ECO:0000256" key="1">
    <source>
        <dbReference type="SAM" id="MobiDB-lite"/>
    </source>
</evidence>
<name>A0ABW7Z8C1_9ACTN</name>
<dbReference type="EMBL" id="JBITGY010000015">
    <property type="protein sequence ID" value="MFI6504428.1"/>
    <property type="molecule type" value="Genomic_DNA"/>
</dbReference>
<sequence>MRAADLMREVATGVVDEAALAAAATGTLTYTQLGEAIGITRQSARTRWPQAIPDAVRRPGPRPSRRPGRRPAPPPVPPPAPPAGGPAETLRVVTSPATPAATEAAASPVRDEPALPVHAPGPPISALDDTIALGHPGPSPAPAPIAEQVGPVLGPVTGAVGELHLAQLSSRDLLLIADGARVGWLHTGAEGWQLHDGGGRLVSTLPADSSRSPLDVAVAGPGVLKSPLGALGVTLAESAELSHGSLRDRRGRAIDTSPASLASWSLLKGRVGGRTDVVVRGRCVGWLQRCRDGREVACTLEGPVPGSAGRNRVEVVLALLAAFTAPVPLPELGPEARTPRKPRARSRRERPISPYSTAQLAAAALAENLPRNDDGSYRVHVDDGYEDTDLGRVYRHRSHWVAQTVDGRPVAHRAATRTEAVDRLLATPGPLWGDPDEVVLHDLRSIT</sequence>
<dbReference type="RefSeq" id="WP_397090174.1">
    <property type="nucleotide sequence ID" value="NZ_JBITGY010000015.1"/>
</dbReference>
<feature type="compositionally biased region" description="Basic residues" evidence="1">
    <location>
        <begin position="59"/>
        <end position="69"/>
    </location>
</feature>
<keyword evidence="3" id="KW-1185">Reference proteome</keyword>
<comment type="caution">
    <text evidence="2">The sequence shown here is derived from an EMBL/GenBank/DDBJ whole genome shotgun (WGS) entry which is preliminary data.</text>
</comment>
<feature type="compositionally biased region" description="Low complexity" evidence="1">
    <location>
        <begin position="92"/>
        <end position="108"/>
    </location>
</feature>
<feature type="region of interest" description="Disordered" evidence="1">
    <location>
        <begin position="330"/>
        <end position="351"/>
    </location>
</feature>
<evidence type="ECO:0000313" key="2">
    <source>
        <dbReference type="EMBL" id="MFI6504428.1"/>
    </source>
</evidence>
<reference evidence="2 3" key="1">
    <citation type="submission" date="2024-10" db="EMBL/GenBank/DDBJ databases">
        <title>The Natural Products Discovery Center: Release of the First 8490 Sequenced Strains for Exploring Actinobacteria Biosynthetic Diversity.</title>
        <authorList>
            <person name="Kalkreuter E."/>
            <person name="Kautsar S.A."/>
            <person name="Yang D."/>
            <person name="Bader C.D."/>
            <person name="Teijaro C.N."/>
            <person name="Fluegel L."/>
            <person name="Davis C.M."/>
            <person name="Simpson J.R."/>
            <person name="Lauterbach L."/>
            <person name="Steele A.D."/>
            <person name="Gui C."/>
            <person name="Meng S."/>
            <person name="Li G."/>
            <person name="Viehrig K."/>
            <person name="Ye F."/>
            <person name="Su P."/>
            <person name="Kiefer A.F."/>
            <person name="Nichols A."/>
            <person name="Cepeda A.J."/>
            <person name="Yan W."/>
            <person name="Fan B."/>
            <person name="Jiang Y."/>
            <person name="Adhikari A."/>
            <person name="Zheng C.-J."/>
            <person name="Schuster L."/>
            <person name="Cowan T.M."/>
            <person name="Smanski M.J."/>
            <person name="Chevrette M.G."/>
            <person name="De Carvalho L.P.S."/>
            <person name="Shen B."/>
        </authorList>
    </citation>
    <scope>NUCLEOTIDE SEQUENCE [LARGE SCALE GENOMIC DNA]</scope>
    <source>
        <strain evidence="2 3">NPDC050545</strain>
    </source>
</reference>
<dbReference type="Proteomes" id="UP001612741">
    <property type="component" value="Unassembled WGS sequence"/>
</dbReference>
<gene>
    <name evidence="2" type="ORF">ACIBG2_44080</name>
</gene>
<feature type="compositionally biased region" description="Basic residues" evidence="1">
    <location>
        <begin position="339"/>
        <end position="348"/>
    </location>
</feature>
<feature type="compositionally biased region" description="Pro residues" evidence="1">
    <location>
        <begin position="70"/>
        <end position="84"/>
    </location>
</feature>
<feature type="region of interest" description="Disordered" evidence="1">
    <location>
        <begin position="43"/>
        <end position="146"/>
    </location>
</feature>
<accession>A0ABW7Z8C1</accession>
<organism evidence="2 3">
    <name type="scientific">Nonomuraea typhae</name>
    <dbReference type="NCBI Taxonomy" id="2603600"/>
    <lineage>
        <taxon>Bacteria</taxon>
        <taxon>Bacillati</taxon>
        <taxon>Actinomycetota</taxon>
        <taxon>Actinomycetes</taxon>
        <taxon>Streptosporangiales</taxon>
        <taxon>Streptosporangiaceae</taxon>
        <taxon>Nonomuraea</taxon>
    </lineage>
</organism>
<proteinExistence type="predicted"/>
<protein>
    <submittedName>
        <fullName evidence="2">Uncharacterized protein</fullName>
    </submittedName>
</protein>
<evidence type="ECO:0000313" key="3">
    <source>
        <dbReference type="Proteomes" id="UP001612741"/>
    </source>
</evidence>